<gene>
    <name evidence="1" type="ORF">CCS01_10315</name>
</gene>
<organism evidence="1 2">
    <name type="scientific">Rhodopila globiformis</name>
    <name type="common">Rhodopseudomonas globiformis</name>
    <dbReference type="NCBI Taxonomy" id="1071"/>
    <lineage>
        <taxon>Bacteria</taxon>
        <taxon>Pseudomonadati</taxon>
        <taxon>Pseudomonadota</taxon>
        <taxon>Alphaproteobacteria</taxon>
        <taxon>Acetobacterales</taxon>
        <taxon>Acetobacteraceae</taxon>
        <taxon>Rhodopila</taxon>
    </lineage>
</organism>
<evidence type="ECO:0000313" key="2">
    <source>
        <dbReference type="Proteomes" id="UP000239724"/>
    </source>
</evidence>
<evidence type="ECO:0008006" key="3">
    <source>
        <dbReference type="Google" id="ProtNLM"/>
    </source>
</evidence>
<dbReference type="EMBL" id="NHRY01000102">
    <property type="protein sequence ID" value="PPQ34563.1"/>
    <property type="molecule type" value="Genomic_DNA"/>
</dbReference>
<evidence type="ECO:0000313" key="1">
    <source>
        <dbReference type="EMBL" id="PPQ34563.1"/>
    </source>
</evidence>
<dbReference type="Proteomes" id="UP000239724">
    <property type="component" value="Unassembled WGS sequence"/>
</dbReference>
<sequence length="85" mass="9402">MQAPIGIPQFSNDAYVTTPTLAGGKGFGDFDVQATTSLAIPTDHRGTLGTAWSINVAFQYHLLKLVWPEMEVNWTRLLQFGYATR</sequence>
<protein>
    <recommendedName>
        <fullName evidence="3">Transporter</fullName>
    </recommendedName>
</protein>
<dbReference type="AlphaFoldDB" id="A0A2S6NIS1"/>
<proteinExistence type="predicted"/>
<keyword evidence="2" id="KW-1185">Reference proteome</keyword>
<dbReference type="RefSeq" id="WP_104518769.1">
    <property type="nucleotide sequence ID" value="NZ_NHRY01000102.1"/>
</dbReference>
<accession>A0A2S6NIS1</accession>
<comment type="caution">
    <text evidence="1">The sequence shown here is derived from an EMBL/GenBank/DDBJ whole genome shotgun (WGS) entry which is preliminary data.</text>
</comment>
<reference evidence="1 2" key="1">
    <citation type="journal article" date="2018" name="Arch. Microbiol.">
        <title>New insights into the metabolic potential of the phototrophic purple bacterium Rhodopila globiformis DSM 161(T) from its draft genome sequence and evidence for a vanadium-dependent nitrogenase.</title>
        <authorList>
            <person name="Imhoff J.F."/>
            <person name="Rahn T."/>
            <person name="Kunzel S."/>
            <person name="Neulinger S.C."/>
        </authorList>
    </citation>
    <scope>NUCLEOTIDE SEQUENCE [LARGE SCALE GENOMIC DNA]</scope>
    <source>
        <strain evidence="1 2">DSM 161</strain>
    </source>
</reference>
<name>A0A2S6NIS1_RHOGL</name>